<dbReference type="AlphaFoldDB" id="A0A1H0N0G6"/>
<dbReference type="SFLD" id="SFLDG01144">
    <property type="entry name" value="C2.B.4:_PGP_Like"/>
    <property type="match status" value="1"/>
</dbReference>
<dbReference type="InterPro" id="IPR000150">
    <property type="entry name" value="Cof"/>
</dbReference>
<dbReference type="NCBIfam" id="TIGR01484">
    <property type="entry name" value="HAD-SF-IIB"/>
    <property type="match status" value="1"/>
</dbReference>
<dbReference type="SUPFAM" id="SSF56784">
    <property type="entry name" value="HAD-like"/>
    <property type="match status" value="1"/>
</dbReference>
<sequence>MIKLIATDMDGTLLNTNNEINPEFYKIFKKLKQKGVIFAAASGRQYYNLLKRFEDIKDDMMFIAENGTFVVYKGEELLVNALDKTSAKKLIEVGRTINNAYVIVCGKKSAYIEQADSRFIKETEKYYEQYEVVKDLTKVQDDILKVTICDFSGSENNSNNYYEEYRQAFQVTVSGKLWLDITAKGVNKGITINKIQELLNIRYEETMVFGDYLNDLEMMESAYYSYAMENAHDNLKKVSRFIAESNDNNGVVKAIKEVLRLK</sequence>
<dbReference type="OrthoDB" id="9781413at2"/>
<dbReference type="SFLD" id="SFLDG01140">
    <property type="entry name" value="C2.B:_Phosphomannomutase_and_P"/>
    <property type="match status" value="1"/>
</dbReference>
<dbReference type="InterPro" id="IPR006379">
    <property type="entry name" value="HAD-SF_hydro_IIB"/>
</dbReference>
<dbReference type="GeneID" id="65310850"/>
<dbReference type="GO" id="GO:0016791">
    <property type="term" value="F:phosphatase activity"/>
    <property type="evidence" value="ECO:0007669"/>
    <property type="project" value="UniProtKB-ARBA"/>
</dbReference>
<dbReference type="CDD" id="cd07518">
    <property type="entry name" value="HAD_YbiV-Like"/>
    <property type="match status" value="1"/>
</dbReference>
<dbReference type="Gene3D" id="3.30.1240.10">
    <property type="match status" value="1"/>
</dbReference>
<proteinExistence type="predicted"/>
<keyword evidence="2" id="KW-1185">Reference proteome</keyword>
<accession>A0A1H0N0G6</accession>
<organism evidence="1 2">
    <name type="scientific">Clostridium gasigenes</name>
    <dbReference type="NCBI Taxonomy" id="94869"/>
    <lineage>
        <taxon>Bacteria</taxon>
        <taxon>Bacillati</taxon>
        <taxon>Bacillota</taxon>
        <taxon>Clostridia</taxon>
        <taxon>Eubacteriales</taxon>
        <taxon>Clostridiaceae</taxon>
        <taxon>Clostridium</taxon>
    </lineage>
</organism>
<dbReference type="InterPro" id="IPR023214">
    <property type="entry name" value="HAD_sf"/>
</dbReference>
<dbReference type="EMBL" id="FNJM01000001">
    <property type="protein sequence ID" value="SDO86198.1"/>
    <property type="molecule type" value="Genomic_DNA"/>
</dbReference>
<dbReference type="PANTHER" id="PTHR10000">
    <property type="entry name" value="PHOSPHOSERINE PHOSPHATASE"/>
    <property type="match status" value="1"/>
</dbReference>
<dbReference type="GO" id="GO:0005829">
    <property type="term" value="C:cytosol"/>
    <property type="evidence" value="ECO:0007669"/>
    <property type="project" value="TreeGrafter"/>
</dbReference>
<evidence type="ECO:0000313" key="1">
    <source>
        <dbReference type="EMBL" id="SDO86198.1"/>
    </source>
</evidence>
<evidence type="ECO:0000313" key="2">
    <source>
        <dbReference type="Proteomes" id="UP000198597"/>
    </source>
</evidence>
<dbReference type="PROSITE" id="PS01228">
    <property type="entry name" value="COF_1"/>
    <property type="match status" value="1"/>
</dbReference>
<gene>
    <name evidence="1" type="ORF">SAMN04488529_101636</name>
</gene>
<dbReference type="NCBIfam" id="TIGR00099">
    <property type="entry name" value="Cof-subfamily"/>
    <property type="match status" value="1"/>
</dbReference>
<dbReference type="Pfam" id="PF08282">
    <property type="entry name" value="Hydrolase_3"/>
    <property type="match status" value="1"/>
</dbReference>
<dbReference type="Gene3D" id="3.40.50.1000">
    <property type="entry name" value="HAD superfamily/HAD-like"/>
    <property type="match status" value="1"/>
</dbReference>
<dbReference type="RefSeq" id="WP_089965741.1">
    <property type="nucleotide sequence ID" value="NZ_CP071376.1"/>
</dbReference>
<name>A0A1H0N0G6_9CLOT</name>
<protein>
    <recommendedName>
        <fullName evidence="3">Sugar-phosphatase</fullName>
    </recommendedName>
</protein>
<dbReference type="InterPro" id="IPR036412">
    <property type="entry name" value="HAD-like_sf"/>
</dbReference>
<dbReference type="PANTHER" id="PTHR10000:SF8">
    <property type="entry name" value="HAD SUPERFAMILY HYDROLASE-LIKE, TYPE 3"/>
    <property type="match status" value="1"/>
</dbReference>
<dbReference type="STRING" id="94869.SAMN04488529_101636"/>
<dbReference type="GO" id="GO:0000287">
    <property type="term" value="F:magnesium ion binding"/>
    <property type="evidence" value="ECO:0007669"/>
    <property type="project" value="TreeGrafter"/>
</dbReference>
<reference evidence="1 2" key="1">
    <citation type="submission" date="2016-10" db="EMBL/GenBank/DDBJ databases">
        <authorList>
            <person name="de Groot N.N."/>
        </authorList>
    </citation>
    <scope>NUCLEOTIDE SEQUENCE [LARGE SCALE GENOMIC DNA]</scope>
    <source>
        <strain evidence="1 2">DSM 12272</strain>
    </source>
</reference>
<evidence type="ECO:0008006" key="3">
    <source>
        <dbReference type="Google" id="ProtNLM"/>
    </source>
</evidence>
<dbReference type="SFLD" id="SFLDS00003">
    <property type="entry name" value="Haloacid_Dehalogenase"/>
    <property type="match status" value="1"/>
</dbReference>
<dbReference type="Proteomes" id="UP000198597">
    <property type="component" value="Unassembled WGS sequence"/>
</dbReference>